<dbReference type="SUPFAM" id="SSF56925">
    <property type="entry name" value="OMPA-like"/>
    <property type="match status" value="1"/>
</dbReference>
<dbReference type="InterPro" id="IPR054536">
    <property type="entry name" value="HphA_C"/>
</dbReference>
<name>A0ABQ3HBX6_9NEIS</name>
<gene>
    <name evidence="4" type="ORF">GCM10011419_19190</name>
</gene>
<evidence type="ECO:0000313" key="5">
    <source>
        <dbReference type="Proteomes" id="UP000662678"/>
    </source>
</evidence>
<protein>
    <recommendedName>
        <fullName evidence="3">HphA C-terminal domain-containing protein</fullName>
    </recommendedName>
</protein>
<organism evidence="4 5">
    <name type="scientific">Vogesella fluminis</name>
    <dbReference type="NCBI Taxonomy" id="1069161"/>
    <lineage>
        <taxon>Bacteria</taxon>
        <taxon>Pseudomonadati</taxon>
        <taxon>Pseudomonadota</taxon>
        <taxon>Betaproteobacteria</taxon>
        <taxon>Neisseriales</taxon>
        <taxon>Chromobacteriaceae</taxon>
        <taxon>Vogesella</taxon>
    </lineage>
</organism>
<evidence type="ECO:0000313" key="4">
    <source>
        <dbReference type="EMBL" id="GHD77889.1"/>
    </source>
</evidence>
<reference evidence="5" key="1">
    <citation type="journal article" date="2019" name="Int. J. Syst. Evol. Microbiol.">
        <title>The Global Catalogue of Microorganisms (GCM) 10K type strain sequencing project: providing services to taxonomists for standard genome sequencing and annotation.</title>
        <authorList>
            <consortium name="The Broad Institute Genomics Platform"/>
            <consortium name="The Broad Institute Genome Sequencing Center for Infectious Disease"/>
            <person name="Wu L."/>
            <person name="Ma J."/>
        </authorList>
    </citation>
    <scope>NUCLEOTIDE SEQUENCE [LARGE SCALE GENOMIC DNA]</scope>
    <source>
        <strain evidence="5">KCTC 23713</strain>
    </source>
</reference>
<dbReference type="Proteomes" id="UP000662678">
    <property type="component" value="Unassembled WGS sequence"/>
</dbReference>
<dbReference type="InterPro" id="IPR054843">
    <property type="entry name" value="Slam_hemophilin_C"/>
</dbReference>
<evidence type="ECO:0000256" key="2">
    <source>
        <dbReference type="SAM" id="SignalP"/>
    </source>
</evidence>
<feature type="signal peptide" evidence="2">
    <location>
        <begin position="1"/>
        <end position="21"/>
    </location>
</feature>
<feature type="chain" id="PRO_5046971420" description="HphA C-terminal domain-containing protein" evidence="2">
    <location>
        <begin position="22"/>
        <end position="293"/>
    </location>
</feature>
<dbReference type="InterPro" id="IPR011250">
    <property type="entry name" value="OMP/PagP_B-barrel"/>
</dbReference>
<dbReference type="Pfam" id="PF22829">
    <property type="entry name" value="HphA_C"/>
    <property type="match status" value="1"/>
</dbReference>
<dbReference type="EMBL" id="BMYP01000022">
    <property type="protein sequence ID" value="GHD77889.1"/>
    <property type="molecule type" value="Genomic_DNA"/>
</dbReference>
<evidence type="ECO:0000259" key="3">
    <source>
        <dbReference type="Pfam" id="PF22829"/>
    </source>
</evidence>
<feature type="domain" description="HphA C-terminal" evidence="3">
    <location>
        <begin position="190"/>
        <end position="291"/>
    </location>
</feature>
<dbReference type="NCBIfam" id="NF041636">
    <property type="entry name" value="slam_lipo"/>
    <property type="match status" value="1"/>
</dbReference>
<evidence type="ECO:0000256" key="1">
    <source>
        <dbReference type="ARBA" id="ARBA00004442"/>
    </source>
</evidence>
<comment type="caution">
    <text evidence="4">The sequence shown here is derived from an EMBL/GenBank/DDBJ whole genome shotgun (WGS) entry which is preliminary data.</text>
</comment>
<dbReference type="RefSeq" id="WP_189353427.1">
    <property type="nucleotide sequence ID" value="NZ_BMYP01000022.1"/>
</dbReference>
<keyword evidence="2" id="KW-0732">Signal</keyword>
<comment type="subcellular location">
    <subcellularLocation>
        <location evidence="1">Cell outer membrane</location>
    </subcellularLocation>
</comment>
<accession>A0ABQ3HBX6</accession>
<keyword evidence="5" id="KW-1185">Reference proteome</keyword>
<proteinExistence type="predicted"/>
<sequence>MQKTVLTLALALSFAGTSAVAATVAGGSTNTATVVAGSSTLFGSGNAGLKLAGSSAYINLAGGPVTQSNNAIARGPESNGKTYLKGKDINILAGLVMGDTKIAQVWKNNVSYNGDTTSINSVRQMIVPPALVSSIMPNFGGLVIGKVEGSNVYFGEWSPKGSNYAVEVSTDLNMGSAQHTAWYVGENPTTTMPTLVNAKYNVVGINQHNPESPNVYKGVLTANYTAGDKSLTGSLVRGSSTLDFANTVINPNGSFSKGTTISGQFYNNANALAGVYKAGAGAQGDVAFGGARQ</sequence>